<sequence>MTRRTHEALTGAVGVSRSRGGKRREEASGPGRQRVFLPGVMSLGVLSLGMLPLGALPVGAPSLGALSMRMAHAEGVAPTAPAQTVPAPPAPVPTRAEAAPMPGLLSHKVTYRLDLTRLKAGVLTAAGGRATYRIRDLCRSWSVSQKLDLDVTGSDGAPRHVVFQSATLEDKAGRFFRFRTLQTENDETISETGGEARRGRDGRIAVHLTLPDTRVLALPAQVLFPLQFAGLLLSAARKGKLHVRAEIFDGASIDGATISYATLGRLQPAKPDFDSPLFRGARAVPVSVASFSGAGDSLLPDSTYGDRLWTNGVEDRLTIDFGDYVLSGQIESLTSLRTIPCPDGR</sequence>
<dbReference type="Pfam" id="PF08904">
    <property type="entry name" value="EipB_like"/>
    <property type="match status" value="1"/>
</dbReference>
<comment type="caution">
    <text evidence="3">The sequence shown here is derived from an EMBL/GenBank/DDBJ whole genome shotgun (WGS) entry which is preliminary data.</text>
</comment>
<evidence type="ECO:0000256" key="2">
    <source>
        <dbReference type="SAM" id="Phobius"/>
    </source>
</evidence>
<feature type="transmembrane region" description="Helical" evidence="2">
    <location>
        <begin position="35"/>
        <end position="60"/>
    </location>
</feature>
<proteinExistence type="predicted"/>
<feature type="region of interest" description="Disordered" evidence="1">
    <location>
        <begin position="1"/>
        <end position="31"/>
    </location>
</feature>
<dbReference type="EMBL" id="BJVC01000006">
    <property type="protein sequence ID" value="GEL03175.1"/>
    <property type="molecule type" value="Genomic_DNA"/>
</dbReference>
<gene>
    <name evidence="3" type="ORF">SSA02_23380</name>
</gene>
<dbReference type="RefSeq" id="WP_147094240.1">
    <property type="nucleotide sequence ID" value="NZ_BJVC01000006.1"/>
</dbReference>
<protein>
    <submittedName>
        <fullName evidence="3">Uncharacterized protein</fullName>
    </submittedName>
</protein>
<name>A0A511BSB0_9PROT</name>
<dbReference type="AlphaFoldDB" id="A0A511BSB0"/>
<dbReference type="OrthoDB" id="9815514at2"/>
<evidence type="ECO:0000256" key="1">
    <source>
        <dbReference type="SAM" id="MobiDB-lite"/>
    </source>
</evidence>
<reference evidence="3 4" key="1">
    <citation type="submission" date="2019-07" db="EMBL/GenBank/DDBJ databases">
        <title>Whole genome shotgun sequence of Swaminathania salitolerans NBRC 104436.</title>
        <authorList>
            <person name="Hosoyama A."/>
            <person name="Uohara A."/>
            <person name="Ohji S."/>
            <person name="Ichikawa N."/>
        </authorList>
    </citation>
    <scope>NUCLEOTIDE SEQUENCE [LARGE SCALE GENOMIC DNA]</scope>
    <source>
        <strain evidence="3 4">NBRC 104436</strain>
    </source>
</reference>
<dbReference type="Proteomes" id="UP000321405">
    <property type="component" value="Unassembled WGS sequence"/>
</dbReference>
<keyword evidence="2" id="KW-1133">Transmembrane helix</keyword>
<keyword evidence="2" id="KW-0472">Membrane</keyword>
<organism evidence="3 4">
    <name type="scientific">Swaminathania salitolerans</name>
    <dbReference type="NCBI Taxonomy" id="182838"/>
    <lineage>
        <taxon>Bacteria</taxon>
        <taxon>Pseudomonadati</taxon>
        <taxon>Pseudomonadota</taxon>
        <taxon>Alphaproteobacteria</taxon>
        <taxon>Acetobacterales</taxon>
        <taxon>Acetobacteraceae</taxon>
        <taxon>Swaminathania</taxon>
    </lineage>
</organism>
<keyword evidence="4" id="KW-1185">Reference proteome</keyword>
<evidence type="ECO:0000313" key="4">
    <source>
        <dbReference type="Proteomes" id="UP000321405"/>
    </source>
</evidence>
<keyword evidence="2" id="KW-0812">Transmembrane</keyword>
<dbReference type="InterPro" id="IPR015000">
    <property type="entry name" value="EipB-like"/>
</dbReference>
<accession>A0A511BSB0</accession>
<evidence type="ECO:0000313" key="3">
    <source>
        <dbReference type="EMBL" id="GEL03175.1"/>
    </source>
</evidence>